<dbReference type="Proteomes" id="UP000054805">
    <property type="component" value="Unassembled WGS sequence"/>
</dbReference>
<organism evidence="1 2">
    <name type="scientific">Trichinella pseudospiralis</name>
    <name type="common">Parasitic roundworm</name>
    <dbReference type="NCBI Taxonomy" id="6337"/>
    <lineage>
        <taxon>Eukaryota</taxon>
        <taxon>Metazoa</taxon>
        <taxon>Ecdysozoa</taxon>
        <taxon>Nematoda</taxon>
        <taxon>Enoplea</taxon>
        <taxon>Dorylaimia</taxon>
        <taxon>Trichinellida</taxon>
        <taxon>Trichinellidae</taxon>
        <taxon>Trichinella</taxon>
    </lineage>
</organism>
<protein>
    <submittedName>
        <fullName evidence="1">Uncharacterized protein</fullName>
    </submittedName>
</protein>
<comment type="caution">
    <text evidence="1">The sequence shown here is derived from an EMBL/GenBank/DDBJ whole genome shotgun (WGS) entry which is preliminary data.</text>
</comment>
<name>A0A0V1GWA7_TRIPS</name>
<dbReference type="AlphaFoldDB" id="A0A0V1GWA7"/>
<evidence type="ECO:0000313" key="2">
    <source>
        <dbReference type="Proteomes" id="UP000054805"/>
    </source>
</evidence>
<sequence>MLETEGSELDDQYGSGCTFSVLFGASYLRAVANGEGRCLKRTNRNDKCWICTPYHELAISYSLYTNLDATEIMRTSEHAEGCRLDHQQLNELKRLAAEDPRPARNTMYYSRAMRYPRLPAMRQDLRLTAEQTTTKSGCWLRVTAGAEMGHLRLSYPGKIFPRIAGYLKCSIPKRKNLAQLSQHPGARLFLPLLPSCASAAVLPVSFVLAGFDILNVGTSRPVEALSSIASGCGFQPLKFRFGMFIVWLCEPTTIWNCLQLIIDGQPKAVTVVRQMDDGYMRGRGSVRCSAAYGD</sequence>
<accession>A0A0V1GWA7</accession>
<reference evidence="1 2" key="1">
    <citation type="submission" date="2015-01" db="EMBL/GenBank/DDBJ databases">
        <title>Evolution of Trichinella species and genotypes.</title>
        <authorList>
            <person name="Korhonen P.K."/>
            <person name="Edoardo P."/>
            <person name="Giuseppe L.R."/>
            <person name="Gasser R.B."/>
        </authorList>
    </citation>
    <scope>NUCLEOTIDE SEQUENCE [LARGE SCALE GENOMIC DNA]</scope>
    <source>
        <strain evidence="1">ISS588</strain>
    </source>
</reference>
<keyword evidence="2" id="KW-1185">Reference proteome</keyword>
<proteinExistence type="predicted"/>
<gene>
    <name evidence="1" type="ORF">T4B_8422</name>
</gene>
<dbReference type="EMBL" id="JYDS01000570">
    <property type="protein sequence ID" value="KRZ02457.1"/>
    <property type="molecule type" value="Genomic_DNA"/>
</dbReference>
<evidence type="ECO:0000313" key="1">
    <source>
        <dbReference type="EMBL" id="KRZ02457.1"/>
    </source>
</evidence>